<feature type="compositionally biased region" description="Basic and acidic residues" evidence="1">
    <location>
        <begin position="1"/>
        <end position="13"/>
    </location>
</feature>
<evidence type="ECO:0000313" key="3">
    <source>
        <dbReference type="Proteomes" id="UP000784294"/>
    </source>
</evidence>
<evidence type="ECO:0000313" key="2">
    <source>
        <dbReference type="EMBL" id="VEL19306.1"/>
    </source>
</evidence>
<feature type="compositionally biased region" description="Basic residues" evidence="1">
    <location>
        <begin position="20"/>
        <end position="31"/>
    </location>
</feature>
<comment type="caution">
    <text evidence="2">The sequence shown here is derived from an EMBL/GenBank/DDBJ whole genome shotgun (WGS) entry which is preliminary data.</text>
</comment>
<accession>A0A448WSY2</accession>
<dbReference type="AlphaFoldDB" id="A0A448WSY2"/>
<feature type="non-terminal residue" evidence="2">
    <location>
        <position position="1"/>
    </location>
</feature>
<proteinExistence type="predicted"/>
<protein>
    <recommendedName>
        <fullName evidence="4">ETS domain-containing protein</fullName>
    </recommendedName>
</protein>
<feature type="region of interest" description="Disordered" evidence="1">
    <location>
        <begin position="1"/>
        <end position="39"/>
    </location>
</feature>
<dbReference type="EMBL" id="CAAALY010040993">
    <property type="protein sequence ID" value="VEL19306.1"/>
    <property type="molecule type" value="Genomic_DNA"/>
</dbReference>
<sequence>MLPRSDDVRHMTEESLAPFHRNRRRLPRKQRQHESSGKANRQLLDLDHCDLIGLLFYSVGANFRNLKVDSVHGKRYAYKFDFTGLAQAMQPPAPPTSVTSINGVPNSMSTGGHTKSHIHSQNHHQAHQIGGGVGRNGVSNATGASASTCASFASSGSASTTGLTSCC</sequence>
<evidence type="ECO:0008006" key="4">
    <source>
        <dbReference type="Google" id="ProtNLM"/>
    </source>
</evidence>
<dbReference type="Proteomes" id="UP000784294">
    <property type="component" value="Unassembled WGS sequence"/>
</dbReference>
<dbReference type="OrthoDB" id="10067219at2759"/>
<keyword evidence="3" id="KW-1185">Reference proteome</keyword>
<reference evidence="2" key="1">
    <citation type="submission" date="2018-11" db="EMBL/GenBank/DDBJ databases">
        <authorList>
            <consortium name="Pathogen Informatics"/>
        </authorList>
    </citation>
    <scope>NUCLEOTIDE SEQUENCE</scope>
</reference>
<gene>
    <name evidence="2" type="ORF">PXEA_LOCUS12746</name>
</gene>
<organism evidence="2 3">
    <name type="scientific">Protopolystoma xenopodis</name>
    <dbReference type="NCBI Taxonomy" id="117903"/>
    <lineage>
        <taxon>Eukaryota</taxon>
        <taxon>Metazoa</taxon>
        <taxon>Spiralia</taxon>
        <taxon>Lophotrochozoa</taxon>
        <taxon>Platyhelminthes</taxon>
        <taxon>Monogenea</taxon>
        <taxon>Polyopisthocotylea</taxon>
        <taxon>Polystomatidea</taxon>
        <taxon>Polystomatidae</taxon>
        <taxon>Protopolystoma</taxon>
    </lineage>
</organism>
<name>A0A448WSY2_9PLAT</name>
<evidence type="ECO:0000256" key="1">
    <source>
        <dbReference type="SAM" id="MobiDB-lite"/>
    </source>
</evidence>